<dbReference type="EMBL" id="JAODUP010000834">
    <property type="protein sequence ID" value="KAK2143530.1"/>
    <property type="molecule type" value="Genomic_DNA"/>
</dbReference>
<dbReference type="GO" id="GO:0004383">
    <property type="term" value="F:guanylate cyclase activity"/>
    <property type="evidence" value="ECO:0007669"/>
    <property type="project" value="UniProtKB-EC"/>
</dbReference>
<comment type="similarity">
    <text evidence="13">Belongs to the adenylyl cyclase class-4/guanylyl cyclase family.</text>
</comment>
<evidence type="ECO:0000256" key="5">
    <source>
        <dbReference type="ARBA" id="ARBA00022741"/>
    </source>
</evidence>
<comment type="subcellular location">
    <subcellularLocation>
        <location evidence="1">Membrane</location>
        <topology evidence="1">Single-pass type I membrane protein</topology>
    </subcellularLocation>
</comment>
<dbReference type="SUPFAM" id="SSF53822">
    <property type="entry name" value="Periplasmic binding protein-like I"/>
    <property type="match status" value="1"/>
</dbReference>
<keyword evidence="8" id="KW-0472">Membrane</keyword>
<dbReference type="Pfam" id="PF00211">
    <property type="entry name" value="Guanylate_cyc"/>
    <property type="match status" value="1"/>
</dbReference>
<protein>
    <recommendedName>
        <fullName evidence="2 14">Guanylate cyclase</fullName>
        <ecNumber evidence="2 14">4.6.1.2</ecNumber>
    </recommendedName>
</protein>
<dbReference type="PROSITE" id="PS50125">
    <property type="entry name" value="GUANYLATE_CYCLASE_2"/>
    <property type="match status" value="1"/>
</dbReference>
<dbReference type="Gene3D" id="1.10.510.10">
    <property type="entry name" value="Transferase(Phosphotransferase) domain 1"/>
    <property type="match status" value="1"/>
</dbReference>
<dbReference type="InterPro" id="IPR000719">
    <property type="entry name" value="Prot_kinase_dom"/>
</dbReference>
<evidence type="ECO:0000256" key="15">
    <source>
        <dbReference type="SAM" id="Coils"/>
    </source>
</evidence>
<comment type="caution">
    <text evidence="19">The sequence shown here is derived from an EMBL/GenBank/DDBJ whole genome shotgun (WGS) entry which is preliminary data.</text>
</comment>
<evidence type="ECO:0000256" key="4">
    <source>
        <dbReference type="ARBA" id="ARBA00022729"/>
    </source>
</evidence>
<feature type="domain" description="Protein kinase" evidence="17">
    <location>
        <begin position="332"/>
        <end position="679"/>
    </location>
</feature>
<dbReference type="GO" id="GO:0005525">
    <property type="term" value="F:GTP binding"/>
    <property type="evidence" value="ECO:0007669"/>
    <property type="project" value="UniProtKB-KW"/>
</dbReference>
<dbReference type="PROSITE" id="PS00452">
    <property type="entry name" value="GUANYLATE_CYCLASE_1"/>
    <property type="match status" value="1"/>
</dbReference>
<dbReference type="PANTHER" id="PTHR11920">
    <property type="entry name" value="GUANYLYL CYCLASE"/>
    <property type="match status" value="1"/>
</dbReference>
<dbReference type="GO" id="GO:0004016">
    <property type="term" value="F:adenylate cyclase activity"/>
    <property type="evidence" value="ECO:0007669"/>
    <property type="project" value="TreeGrafter"/>
</dbReference>
<dbReference type="InterPro" id="IPR011645">
    <property type="entry name" value="HNOB_dom_associated"/>
</dbReference>
<organism evidence="19 20">
    <name type="scientific">Paralvinella palmiformis</name>
    <dbReference type="NCBI Taxonomy" id="53620"/>
    <lineage>
        <taxon>Eukaryota</taxon>
        <taxon>Metazoa</taxon>
        <taxon>Spiralia</taxon>
        <taxon>Lophotrochozoa</taxon>
        <taxon>Annelida</taxon>
        <taxon>Polychaeta</taxon>
        <taxon>Sedentaria</taxon>
        <taxon>Canalipalpata</taxon>
        <taxon>Terebellida</taxon>
        <taxon>Terebelliformia</taxon>
        <taxon>Alvinellidae</taxon>
        <taxon>Paralvinella</taxon>
    </lineage>
</organism>
<evidence type="ECO:0000256" key="11">
    <source>
        <dbReference type="ARBA" id="ARBA00023239"/>
    </source>
</evidence>
<dbReference type="CDD" id="cd07302">
    <property type="entry name" value="CHD"/>
    <property type="match status" value="1"/>
</dbReference>
<dbReference type="GO" id="GO:0001653">
    <property type="term" value="F:peptide receptor activity"/>
    <property type="evidence" value="ECO:0007669"/>
    <property type="project" value="TreeGrafter"/>
</dbReference>
<dbReference type="InterPro" id="IPR001828">
    <property type="entry name" value="ANF_lig-bd_rcpt"/>
</dbReference>
<evidence type="ECO:0000256" key="14">
    <source>
        <dbReference type="RuleBase" id="RU003431"/>
    </source>
</evidence>
<evidence type="ECO:0000256" key="12">
    <source>
        <dbReference type="ARBA" id="ARBA00023293"/>
    </source>
</evidence>
<dbReference type="InterPro" id="IPR011009">
    <property type="entry name" value="Kinase-like_dom_sf"/>
</dbReference>
<feature type="signal peptide" evidence="16">
    <location>
        <begin position="1"/>
        <end position="16"/>
    </location>
</feature>
<keyword evidence="9" id="KW-0675">Receptor</keyword>
<proteinExistence type="inferred from homology"/>
<evidence type="ECO:0000256" key="16">
    <source>
        <dbReference type="SAM" id="SignalP"/>
    </source>
</evidence>
<feature type="coiled-coil region" evidence="15">
    <location>
        <begin position="636"/>
        <end position="663"/>
    </location>
</feature>
<keyword evidence="5" id="KW-0547">Nucleotide-binding</keyword>
<feature type="domain" description="Guanylate cyclase" evidence="18">
    <location>
        <begin position="699"/>
        <end position="829"/>
    </location>
</feature>
<dbReference type="EC" id="4.6.1.2" evidence="2 14"/>
<name>A0AAD9MS90_9ANNE</name>
<keyword evidence="12 14" id="KW-0141">cGMP biosynthesis</keyword>
<feature type="chain" id="PRO_5042199893" description="Guanylate cyclase" evidence="16">
    <location>
        <begin position="17"/>
        <end position="883"/>
    </location>
</feature>
<keyword evidence="11 13" id="KW-0456">Lyase</keyword>
<evidence type="ECO:0000313" key="19">
    <source>
        <dbReference type="EMBL" id="KAK2143530.1"/>
    </source>
</evidence>
<evidence type="ECO:0000256" key="3">
    <source>
        <dbReference type="ARBA" id="ARBA00022692"/>
    </source>
</evidence>
<gene>
    <name evidence="19" type="ORF">LSH36_834g02091</name>
</gene>
<keyword evidence="7" id="KW-0342">GTP-binding</keyword>
<dbReference type="InterPro" id="IPR018297">
    <property type="entry name" value="A/G_cyclase_CS"/>
</dbReference>
<dbReference type="SMART" id="SM00044">
    <property type="entry name" value="CYCc"/>
    <property type="match status" value="1"/>
</dbReference>
<accession>A0AAD9MS90</accession>
<keyword evidence="20" id="KW-1185">Reference proteome</keyword>
<evidence type="ECO:0000256" key="8">
    <source>
        <dbReference type="ARBA" id="ARBA00023136"/>
    </source>
</evidence>
<evidence type="ECO:0000259" key="18">
    <source>
        <dbReference type="PROSITE" id="PS50125"/>
    </source>
</evidence>
<dbReference type="PANTHER" id="PTHR11920:SF502">
    <property type="entry name" value="GUANYLATE CYCLASE"/>
    <property type="match status" value="1"/>
</dbReference>
<dbReference type="GO" id="GO:0007168">
    <property type="term" value="P:receptor guanylyl cyclase signaling pathway"/>
    <property type="evidence" value="ECO:0007669"/>
    <property type="project" value="TreeGrafter"/>
</dbReference>
<dbReference type="GO" id="GO:0005524">
    <property type="term" value="F:ATP binding"/>
    <property type="evidence" value="ECO:0007669"/>
    <property type="project" value="InterPro"/>
</dbReference>
<dbReference type="PROSITE" id="PS50011">
    <property type="entry name" value="PROTEIN_KINASE_DOM"/>
    <property type="match status" value="1"/>
</dbReference>
<evidence type="ECO:0000256" key="7">
    <source>
        <dbReference type="ARBA" id="ARBA00023134"/>
    </source>
</evidence>
<dbReference type="Pfam" id="PF07714">
    <property type="entry name" value="PK_Tyr_Ser-Thr"/>
    <property type="match status" value="1"/>
</dbReference>
<evidence type="ECO:0000259" key="17">
    <source>
        <dbReference type="PROSITE" id="PS50011"/>
    </source>
</evidence>
<keyword evidence="6" id="KW-1133">Transmembrane helix</keyword>
<evidence type="ECO:0000256" key="10">
    <source>
        <dbReference type="ARBA" id="ARBA00023180"/>
    </source>
</evidence>
<dbReference type="Gene3D" id="3.30.70.1230">
    <property type="entry name" value="Nucleotide cyclase"/>
    <property type="match status" value="1"/>
</dbReference>
<dbReference type="InterPro" id="IPR029787">
    <property type="entry name" value="Nucleotide_cyclase"/>
</dbReference>
<sequence>MLMVLFLVVIVRGQMASKEVINLAVFLPKSGSWSVGQTIAPAAQLAADDINNNESILNDYTIDISYYDTGCNQGKTIWQLIQHSKTKRRTMDAIIGGGCDPVCEVLGLFAAKNSLPMVSWGFILFCASSAEVRRRMLLLQDLGKLTGEYVIITYGMTSVDSIQGDDGRDEEARHAFQGLLNVNWKVPHDEKYKNFMDRVKLANERPPFNYIMDKDTQVDDHASLLYDSVLLYALALQDAMLLGHSVQDLDHISSLMFNRNFTGEYSLEDDIIKLKDGVEVTFIGGKTEIPLDRPVCGWKDELCSETTGILTTGFICGSLALLAAASVGAIFIYRKLKLERGSTNEVFWRIKCDELKLVDDNNCSSSLNRFRLDEALTENLIYKGMTVHLTRVSAECLFVDQQLILSLREVRELHHENINPVIGLSVDQPYKGIITSYASRGSLIDVLTNKDMNISADFKLSFMMDICNGMECLHSSPIDFHGHLKSSNCLIDNRWVCKITDFGLRAIRIGDNGTDVGRKYSGLLYTAPEILRQTNYSLGGSKPGDVYSFGIIMQEIVTLMDPYQEITTEQPEEIIRLVRLGIEPPYRPRLPEDTCPRYLCRLMISCWDEEVSLRPTFTRIIKIFEEANEGKILNILDKTCQMLEQYTKNLEDLMSERTKLLDEERLKTDRLLYQMLPSFIADPLKFGEQVQPQAYEKATIYVSDIVSFTEIASESTTLEVVNFLNDLYSAFDCIVENYDVYKIETVGDAYVAVSGVPAQNGNQHAAAIASLSLEIISFMSRFTIKHLPHRQLKLRIGIHSGPVAAGVVGIKMPRYCLFGETVTIAAILESYGEALRIHVSQTTKDILDEAGGYIMEERGEIIIKDVGRMTTYWLLYQNQSNTE</sequence>
<keyword evidence="10" id="KW-0325">Glycoprotein</keyword>
<dbReference type="InterPro" id="IPR001054">
    <property type="entry name" value="A/G_cyclase"/>
</dbReference>
<evidence type="ECO:0000256" key="9">
    <source>
        <dbReference type="ARBA" id="ARBA00023170"/>
    </source>
</evidence>
<dbReference type="SUPFAM" id="SSF55073">
    <property type="entry name" value="Nucleotide cyclase"/>
    <property type="match status" value="1"/>
</dbReference>
<keyword evidence="4 16" id="KW-0732">Signal</keyword>
<dbReference type="AlphaFoldDB" id="A0AAD9MS90"/>
<evidence type="ECO:0000256" key="2">
    <source>
        <dbReference type="ARBA" id="ARBA00012202"/>
    </source>
</evidence>
<dbReference type="Pfam" id="PF07701">
    <property type="entry name" value="HNOBA"/>
    <property type="match status" value="1"/>
</dbReference>
<dbReference type="Gene3D" id="3.40.50.2300">
    <property type="match status" value="1"/>
</dbReference>
<dbReference type="FunFam" id="3.30.70.1230:FF:000004">
    <property type="entry name" value="Guanylate cyclase"/>
    <property type="match status" value="1"/>
</dbReference>
<dbReference type="InterPro" id="IPR050401">
    <property type="entry name" value="Cyclic_nucleotide_synthase"/>
</dbReference>
<evidence type="ECO:0000256" key="6">
    <source>
        <dbReference type="ARBA" id="ARBA00022989"/>
    </source>
</evidence>
<comment type="catalytic activity">
    <reaction evidence="14">
        <text>GTP = 3',5'-cyclic GMP + diphosphate</text>
        <dbReference type="Rhea" id="RHEA:13665"/>
        <dbReference type="ChEBI" id="CHEBI:33019"/>
        <dbReference type="ChEBI" id="CHEBI:37565"/>
        <dbReference type="ChEBI" id="CHEBI:57746"/>
        <dbReference type="EC" id="4.6.1.2"/>
    </reaction>
</comment>
<keyword evidence="15" id="KW-0175">Coiled coil</keyword>
<dbReference type="Proteomes" id="UP001208570">
    <property type="component" value="Unassembled WGS sequence"/>
</dbReference>
<evidence type="ECO:0000256" key="13">
    <source>
        <dbReference type="RuleBase" id="RU000405"/>
    </source>
</evidence>
<dbReference type="InterPro" id="IPR028082">
    <property type="entry name" value="Peripla_BP_I"/>
</dbReference>
<dbReference type="GO" id="GO:0004672">
    <property type="term" value="F:protein kinase activity"/>
    <property type="evidence" value="ECO:0007669"/>
    <property type="project" value="InterPro"/>
</dbReference>
<dbReference type="GO" id="GO:0035556">
    <property type="term" value="P:intracellular signal transduction"/>
    <property type="evidence" value="ECO:0007669"/>
    <property type="project" value="InterPro"/>
</dbReference>
<dbReference type="InterPro" id="IPR001245">
    <property type="entry name" value="Ser-Thr/Tyr_kinase_cat_dom"/>
</dbReference>
<dbReference type="Pfam" id="PF01094">
    <property type="entry name" value="ANF_receptor"/>
    <property type="match status" value="2"/>
</dbReference>
<evidence type="ECO:0000256" key="1">
    <source>
        <dbReference type="ARBA" id="ARBA00004479"/>
    </source>
</evidence>
<keyword evidence="3" id="KW-0812">Transmembrane</keyword>
<evidence type="ECO:0000313" key="20">
    <source>
        <dbReference type="Proteomes" id="UP001208570"/>
    </source>
</evidence>
<dbReference type="GO" id="GO:0005886">
    <property type="term" value="C:plasma membrane"/>
    <property type="evidence" value="ECO:0007669"/>
    <property type="project" value="TreeGrafter"/>
</dbReference>
<reference evidence="19" key="1">
    <citation type="journal article" date="2023" name="Mol. Biol. Evol.">
        <title>Third-Generation Sequencing Reveals the Adaptive Role of the Epigenome in Three Deep-Sea Polychaetes.</title>
        <authorList>
            <person name="Perez M."/>
            <person name="Aroh O."/>
            <person name="Sun Y."/>
            <person name="Lan Y."/>
            <person name="Juniper S.K."/>
            <person name="Young C.R."/>
            <person name="Angers B."/>
            <person name="Qian P.Y."/>
        </authorList>
    </citation>
    <scope>NUCLEOTIDE SEQUENCE</scope>
    <source>
        <strain evidence="19">P08H-3</strain>
    </source>
</reference>
<dbReference type="SUPFAM" id="SSF56112">
    <property type="entry name" value="Protein kinase-like (PK-like)"/>
    <property type="match status" value="1"/>
</dbReference>